<name>A0A2P5WZC1_GOSBA</name>
<protein>
    <submittedName>
        <fullName evidence="1">Uncharacterized protein</fullName>
    </submittedName>
</protein>
<dbReference type="Proteomes" id="UP000239757">
    <property type="component" value="Unassembled WGS sequence"/>
</dbReference>
<dbReference type="AlphaFoldDB" id="A0A2P5WZC1"/>
<dbReference type="EMBL" id="KZ666040">
    <property type="protein sequence ID" value="PPR96438.1"/>
    <property type="molecule type" value="Genomic_DNA"/>
</dbReference>
<reference evidence="1 2" key="1">
    <citation type="submission" date="2015-01" db="EMBL/GenBank/DDBJ databases">
        <title>Genome of allotetraploid Gossypium barbadense reveals genomic plasticity and fiber elongation in cotton evolution.</title>
        <authorList>
            <person name="Chen X."/>
            <person name="Liu X."/>
            <person name="Zhao B."/>
            <person name="Zheng H."/>
            <person name="Hu Y."/>
            <person name="Lu G."/>
            <person name="Yang C."/>
            <person name="Chen J."/>
            <person name="Shan C."/>
            <person name="Zhang L."/>
            <person name="Zhou Y."/>
            <person name="Wang L."/>
            <person name="Guo W."/>
            <person name="Bai Y."/>
            <person name="Ruan J."/>
            <person name="Shangguan X."/>
            <person name="Mao Y."/>
            <person name="Jiang J."/>
            <person name="Zhu Y."/>
            <person name="Lei J."/>
            <person name="Kang H."/>
            <person name="Chen S."/>
            <person name="He X."/>
            <person name="Wang R."/>
            <person name="Wang Y."/>
            <person name="Chen J."/>
            <person name="Wang L."/>
            <person name="Yu S."/>
            <person name="Wang B."/>
            <person name="Wei J."/>
            <person name="Song S."/>
            <person name="Lu X."/>
            <person name="Gao Z."/>
            <person name="Gu W."/>
            <person name="Deng X."/>
            <person name="Ma D."/>
            <person name="Wang S."/>
            <person name="Liang W."/>
            <person name="Fang L."/>
            <person name="Cai C."/>
            <person name="Zhu X."/>
            <person name="Zhou B."/>
            <person name="Zhang Y."/>
            <person name="Chen Z."/>
            <person name="Xu S."/>
            <person name="Zhu R."/>
            <person name="Wang S."/>
            <person name="Zhang T."/>
            <person name="Zhao G."/>
        </authorList>
    </citation>
    <scope>NUCLEOTIDE SEQUENCE [LARGE SCALE GENOMIC DNA]</scope>
    <source>
        <strain evidence="2">cv. Xinhai21</strain>
        <tissue evidence="1">Leaf</tissue>
    </source>
</reference>
<evidence type="ECO:0000313" key="1">
    <source>
        <dbReference type="EMBL" id="PPR96438.1"/>
    </source>
</evidence>
<evidence type="ECO:0000313" key="2">
    <source>
        <dbReference type="Proteomes" id="UP000239757"/>
    </source>
</evidence>
<organism evidence="1 2">
    <name type="scientific">Gossypium barbadense</name>
    <name type="common">Sea Island cotton</name>
    <name type="synonym">Hibiscus barbadensis</name>
    <dbReference type="NCBI Taxonomy" id="3634"/>
    <lineage>
        <taxon>Eukaryota</taxon>
        <taxon>Viridiplantae</taxon>
        <taxon>Streptophyta</taxon>
        <taxon>Embryophyta</taxon>
        <taxon>Tracheophyta</taxon>
        <taxon>Spermatophyta</taxon>
        <taxon>Magnoliopsida</taxon>
        <taxon>eudicotyledons</taxon>
        <taxon>Gunneridae</taxon>
        <taxon>Pentapetalae</taxon>
        <taxon>rosids</taxon>
        <taxon>malvids</taxon>
        <taxon>Malvales</taxon>
        <taxon>Malvaceae</taxon>
        <taxon>Malvoideae</taxon>
        <taxon>Gossypium</taxon>
    </lineage>
</organism>
<gene>
    <name evidence="1" type="ORF">GOBAR_AA24233</name>
</gene>
<proteinExistence type="predicted"/>
<sequence>MVNRCRRLGGEWRQGVVRIGDKGGAAVEVDVLSQYRTRPVSTPVCLDHVARPCGAPFVSPTPVFPHGLEHARVHAHVPSTVASHDRGDLTHAMPLLILWGIKVQFYHSLGQTHVP</sequence>
<accession>A0A2P5WZC1</accession>